<dbReference type="Proteomes" id="UP000488956">
    <property type="component" value="Unassembled WGS sequence"/>
</dbReference>
<protein>
    <submittedName>
        <fullName evidence="4">Uncharacterized protein</fullName>
    </submittedName>
</protein>
<evidence type="ECO:0000313" key="8">
    <source>
        <dbReference type="Proteomes" id="UP000488956"/>
    </source>
</evidence>
<evidence type="ECO:0000313" key="3">
    <source>
        <dbReference type="EMBL" id="KAE9157041.1"/>
    </source>
</evidence>
<evidence type="ECO:0000313" key="2">
    <source>
        <dbReference type="EMBL" id="KAE9054174.1"/>
    </source>
</evidence>
<dbReference type="Proteomes" id="UP000476176">
    <property type="component" value="Unassembled WGS sequence"/>
</dbReference>
<organism evidence="4 6">
    <name type="scientific">Phytophthora fragariae</name>
    <dbReference type="NCBI Taxonomy" id="53985"/>
    <lineage>
        <taxon>Eukaryota</taxon>
        <taxon>Sar</taxon>
        <taxon>Stramenopiles</taxon>
        <taxon>Oomycota</taxon>
        <taxon>Peronosporomycetes</taxon>
        <taxon>Peronosporales</taxon>
        <taxon>Peronosporaceae</taxon>
        <taxon>Phytophthora</taxon>
    </lineage>
</organism>
<gene>
    <name evidence="4" type="ORF">PF001_g32839</name>
    <name evidence="3" type="ORF">PF004_g32376</name>
    <name evidence="1" type="ORF">PF009_g32842</name>
    <name evidence="2" type="ORF">PF010_g32651</name>
</gene>
<name>A0A6A4AQN9_9STRA</name>
<dbReference type="EMBL" id="QXGF01008850">
    <property type="protein sequence ID" value="KAE8916835.1"/>
    <property type="molecule type" value="Genomic_DNA"/>
</dbReference>
<dbReference type="EMBL" id="QXFX01009963">
    <property type="protein sequence ID" value="KAE9054174.1"/>
    <property type="molecule type" value="Genomic_DNA"/>
</dbReference>
<dbReference type="AlphaFoldDB" id="A0A6A4AQN9"/>
<evidence type="ECO:0000313" key="4">
    <source>
        <dbReference type="EMBL" id="KAE9260046.1"/>
    </source>
</evidence>
<dbReference type="EMBL" id="QXGE01010096">
    <property type="protein sequence ID" value="KAE9260046.1"/>
    <property type="molecule type" value="Genomic_DNA"/>
</dbReference>
<reference evidence="5 6" key="1">
    <citation type="submission" date="2018-08" db="EMBL/GenBank/DDBJ databases">
        <title>Genomic investigation of the strawberry pathogen Phytophthora fragariae indicates pathogenicity is determined by transcriptional variation in three key races.</title>
        <authorList>
            <person name="Adams T.M."/>
            <person name="Armitage A.D."/>
            <person name="Sobczyk M.K."/>
            <person name="Bates H.J."/>
            <person name="Dunwell J.M."/>
            <person name="Nellist C.F."/>
            <person name="Harrison R.J."/>
        </authorList>
    </citation>
    <scope>NUCLEOTIDE SEQUENCE [LARGE SCALE GENOMIC DNA]</scope>
    <source>
        <strain evidence="4 6">A4</strain>
        <strain evidence="3 7">BC-23</strain>
        <strain evidence="1 5">NOV-9</strain>
        <strain evidence="2 8">ONT-3</strain>
    </source>
</reference>
<accession>A0A6A4AQN9</accession>
<feature type="non-terminal residue" evidence="4">
    <location>
        <position position="1"/>
    </location>
</feature>
<comment type="caution">
    <text evidence="4">The sequence shown here is derived from an EMBL/GenBank/DDBJ whole genome shotgun (WGS) entry which is preliminary data.</text>
</comment>
<evidence type="ECO:0000313" key="5">
    <source>
        <dbReference type="Proteomes" id="UP000429523"/>
    </source>
</evidence>
<dbReference type="Proteomes" id="UP000429523">
    <property type="component" value="Unassembled WGS sequence"/>
</dbReference>
<evidence type="ECO:0000313" key="7">
    <source>
        <dbReference type="Proteomes" id="UP000476176"/>
    </source>
</evidence>
<evidence type="ECO:0000313" key="6">
    <source>
        <dbReference type="Proteomes" id="UP000437068"/>
    </source>
</evidence>
<proteinExistence type="predicted"/>
<dbReference type="Proteomes" id="UP000437068">
    <property type="component" value="Unassembled WGS sequence"/>
</dbReference>
<evidence type="ECO:0000313" key="1">
    <source>
        <dbReference type="EMBL" id="KAE8916835.1"/>
    </source>
</evidence>
<dbReference type="EMBL" id="QXGC01010039">
    <property type="protein sequence ID" value="KAE9157041.1"/>
    <property type="molecule type" value="Genomic_DNA"/>
</dbReference>
<sequence>KHQRALDKGLYKSTHARL</sequence>